<protein>
    <submittedName>
        <fullName evidence="1">Uncharacterized protein</fullName>
    </submittedName>
</protein>
<organism evidence="1 2">
    <name type="scientific">Phaeosphaeria nodorum (strain SN15 / ATCC MYA-4574 / FGSC 10173)</name>
    <name type="common">Glume blotch fungus</name>
    <name type="synonym">Parastagonospora nodorum</name>
    <dbReference type="NCBI Taxonomy" id="321614"/>
    <lineage>
        <taxon>Eukaryota</taxon>
        <taxon>Fungi</taxon>
        <taxon>Dikarya</taxon>
        <taxon>Ascomycota</taxon>
        <taxon>Pezizomycotina</taxon>
        <taxon>Dothideomycetes</taxon>
        <taxon>Pleosporomycetidae</taxon>
        <taxon>Pleosporales</taxon>
        <taxon>Pleosporineae</taxon>
        <taxon>Phaeosphaeriaceae</taxon>
        <taxon>Parastagonospora</taxon>
    </lineage>
</organism>
<dbReference type="VEuPathDB" id="FungiDB:JI435_420700"/>
<keyword evidence="2" id="KW-1185">Reference proteome</keyword>
<dbReference type="EMBL" id="CP069038">
    <property type="protein sequence ID" value="QRD04098.1"/>
    <property type="molecule type" value="Genomic_DNA"/>
</dbReference>
<dbReference type="Proteomes" id="UP000663193">
    <property type="component" value="Chromosome 16"/>
</dbReference>
<sequence>MYNLLVPLKRTERCSTLIRDGPMGEIRHINFDSLPANAISPWDFQLQNLYNSNICITPKTNLHNWLDYPKERTVSLKRCGSS</sequence>
<name>A0A7U2I8A7_PHANO</name>
<proteinExistence type="predicted"/>
<dbReference type="AlphaFoldDB" id="A0A7U2I8A7"/>
<gene>
    <name evidence="1" type="ORF">JI435_420700</name>
</gene>
<evidence type="ECO:0000313" key="1">
    <source>
        <dbReference type="EMBL" id="QRD04098.1"/>
    </source>
</evidence>
<reference evidence="2" key="1">
    <citation type="journal article" date="2021" name="BMC Genomics">
        <title>Chromosome-level genome assembly and manually-curated proteome of model necrotroph Parastagonospora nodorum Sn15 reveals a genome-wide trove of candidate effector homologs, and redundancy of virulence-related functions within an accessory chromosome.</title>
        <authorList>
            <person name="Bertazzoni S."/>
            <person name="Jones D.A.B."/>
            <person name="Phan H.T."/>
            <person name="Tan K.-C."/>
            <person name="Hane J.K."/>
        </authorList>
    </citation>
    <scope>NUCLEOTIDE SEQUENCE [LARGE SCALE GENOMIC DNA]</scope>
    <source>
        <strain evidence="2">SN15 / ATCC MYA-4574 / FGSC 10173)</strain>
    </source>
</reference>
<evidence type="ECO:0000313" key="2">
    <source>
        <dbReference type="Proteomes" id="UP000663193"/>
    </source>
</evidence>
<accession>A0A7U2I8A7</accession>